<keyword evidence="2" id="KW-1185">Reference proteome</keyword>
<dbReference type="EMBL" id="CP001947">
    <property type="protein sequence ID" value="ADM11630.1"/>
    <property type="molecule type" value="Genomic_DNA"/>
</dbReference>
<dbReference type="Proteomes" id="UP000002313">
    <property type="component" value="Chromosome VI"/>
</dbReference>
<name>E0S7F1_ENCIT</name>
<evidence type="ECO:0000313" key="1">
    <source>
        <dbReference type="EMBL" id="ADM11630.1"/>
    </source>
</evidence>
<organism evidence="1 2">
    <name type="scientific">Encephalitozoon intestinalis (strain ATCC 50506)</name>
    <name type="common">Microsporidian parasite</name>
    <name type="synonym">Septata intestinalis</name>
    <dbReference type="NCBI Taxonomy" id="876142"/>
    <lineage>
        <taxon>Eukaryota</taxon>
        <taxon>Fungi</taxon>
        <taxon>Fungi incertae sedis</taxon>
        <taxon>Microsporidia</taxon>
        <taxon>Unikaryonidae</taxon>
        <taxon>Encephalitozoon</taxon>
    </lineage>
</organism>
<evidence type="ECO:0000313" key="2">
    <source>
        <dbReference type="Proteomes" id="UP000002313"/>
    </source>
</evidence>
<dbReference type="OrthoDB" id="2195422at2759"/>
<protein>
    <submittedName>
        <fullName evidence="1">Uncharacterized protein</fullName>
    </submittedName>
</protein>
<sequence length="529" mass="61923">MEISTEESCSFDENLLDQQTFKNFLKLKGILKQFPKKSGIECTLCEENIRIRNLHDMFKAYACAVSCLSYHVESAGVVDFLVFFEVEDFVMKRIENREMSSVKEVLVYKKDTKEMYEEALRDQLIAVFKTHFVEKAIKINCEQDVESITYKYYKLVDSNARKEFTTKSLELLMVLLFRRNELIRFFKVFSCSKKSYAAFKLSLLLSMRQESHVSAEGLLKEFEDFPFEEDSLFPYKGSIESLCKVNEVLRNPGKDTEEWLIIQRKNMDWAECVQMWALNRENDPEAMDNSMMELCIRNKCYEDGWLIYENNTERTNVSVNKACALCFRGLKDNDGVHIWKVRMAEVVEYSMFSGDLDSLYVLIDDVMIKLHEISVTLRIFILRKFSKMIGFLHNNEDLIGNFLRALQVLCSKCQDSETHALCVRYSAQAYDEWKKIKSKKFLFFKKQSHRDIQIYASVLGIYGTVGDCGRFYNVYQDLLKSDIELGRELCARLESLHIQDCEECILRRNRIVLNKSGKAPPVFNFLNKP</sequence>
<dbReference type="HOGENOM" id="CLU_039747_0_0_1"/>
<dbReference type="VEuPathDB" id="MicrosporidiaDB:Eint_060210"/>
<accession>E0S7F1</accession>
<dbReference type="KEGG" id="ein:Eint_060210"/>
<proteinExistence type="predicted"/>
<reference evidence="1 2" key="1">
    <citation type="journal article" date="2010" name="Nat. Commun.">
        <title>The complete sequence of the smallest known nuclear genome from the microsporidian Encephalitozoon intestinalis.</title>
        <authorList>
            <person name="Corradi N."/>
            <person name="Pombert J.-F."/>
            <person name="Farinelli L."/>
            <person name="Didier E.S."/>
            <person name="Keeling P.J."/>
        </authorList>
    </citation>
    <scope>NUCLEOTIDE SEQUENCE [LARGE SCALE GENOMIC DNA]</scope>
    <source>
        <strain evidence="1 2">ATCC 50506</strain>
    </source>
</reference>
<gene>
    <name evidence="1" type="ORF">Eint_060210</name>
</gene>
<reference evidence="1 2" key="2">
    <citation type="journal article" date="2012" name="Proc. Natl. Acad. Sci. U.S.A.">
        <title>Gain and loss of multiple functionally related, horizontally transferred genes in the reduced genomes of two microsporidian parasites.</title>
        <authorList>
            <person name="Pombert J.-F."/>
            <person name="Selman M."/>
            <person name="Burki F."/>
            <person name="Bardell F.T."/>
            <person name="Farinelli L."/>
            <person name="Solter L.F."/>
            <person name="Whitman D.W."/>
            <person name="Weiss L.M."/>
            <person name="Corradi N."/>
            <person name="Keeling P.J."/>
        </authorList>
    </citation>
    <scope>NUCLEOTIDE SEQUENCE [LARGE SCALE GENOMIC DNA]</scope>
    <source>
        <strain evidence="1 2">ATCC 50506</strain>
    </source>
</reference>
<dbReference type="RefSeq" id="XP_003072990.1">
    <property type="nucleotide sequence ID" value="XM_003072944.1"/>
</dbReference>
<dbReference type="GeneID" id="9699304"/>
<dbReference type="AlphaFoldDB" id="E0S7F1"/>